<accession>M5G404</accession>
<dbReference type="Proteomes" id="UP000030653">
    <property type="component" value="Unassembled WGS sequence"/>
</dbReference>
<reference evidence="1 2" key="1">
    <citation type="journal article" date="2012" name="Science">
        <title>The Paleozoic origin of enzymatic lignin decomposition reconstructed from 31 fungal genomes.</title>
        <authorList>
            <person name="Floudas D."/>
            <person name="Binder M."/>
            <person name="Riley R."/>
            <person name="Barry K."/>
            <person name="Blanchette R.A."/>
            <person name="Henrissat B."/>
            <person name="Martinez A.T."/>
            <person name="Otillar R."/>
            <person name="Spatafora J.W."/>
            <person name="Yadav J.S."/>
            <person name="Aerts A."/>
            <person name="Benoit I."/>
            <person name="Boyd A."/>
            <person name="Carlson A."/>
            <person name="Copeland A."/>
            <person name="Coutinho P.M."/>
            <person name="de Vries R.P."/>
            <person name="Ferreira P."/>
            <person name="Findley K."/>
            <person name="Foster B."/>
            <person name="Gaskell J."/>
            <person name="Glotzer D."/>
            <person name="Gorecki P."/>
            <person name="Heitman J."/>
            <person name="Hesse C."/>
            <person name="Hori C."/>
            <person name="Igarashi K."/>
            <person name="Jurgens J.A."/>
            <person name="Kallen N."/>
            <person name="Kersten P."/>
            <person name="Kohler A."/>
            <person name="Kuees U."/>
            <person name="Kumar T.K.A."/>
            <person name="Kuo A."/>
            <person name="LaButti K."/>
            <person name="Larrondo L.F."/>
            <person name="Lindquist E."/>
            <person name="Ling A."/>
            <person name="Lombard V."/>
            <person name="Lucas S."/>
            <person name="Lundell T."/>
            <person name="Martin R."/>
            <person name="McLaughlin D.J."/>
            <person name="Morgenstern I."/>
            <person name="Morin E."/>
            <person name="Murat C."/>
            <person name="Nagy L.G."/>
            <person name="Nolan M."/>
            <person name="Ohm R.A."/>
            <person name="Patyshakuliyeva A."/>
            <person name="Rokas A."/>
            <person name="Ruiz-Duenas F.J."/>
            <person name="Sabat G."/>
            <person name="Salamov A."/>
            <person name="Samejima M."/>
            <person name="Schmutz J."/>
            <person name="Slot J.C."/>
            <person name="St John F."/>
            <person name="Stenlid J."/>
            <person name="Sun H."/>
            <person name="Sun S."/>
            <person name="Syed K."/>
            <person name="Tsang A."/>
            <person name="Wiebenga A."/>
            <person name="Young D."/>
            <person name="Pisabarro A."/>
            <person name="Eastwood D.C."/>
            <person name="Martin F."/>
            <person name="Cullen D."/>
            <person name="Grigoriev I.V."/>
            <person name="Hibbett D.S."/>
        </authorList>
    </citation>
    <scope>NUCLEOTIDE SEQUENCE [LARGE SCALE GENOMIC DNA]</scope>
    <source>
        <strain evidence="1 2">DJM-731 SS1</strain>
    </source>
</reference>
<dbReference type="AlphaFoldDB" id="M5G404"/>
<organism evidence="1 2">
    <name type="scientific">Dacryopinax primogenitus (strain DJM 731)</name>
    <name type="common">Brown rot fungus</name>
    <dbReference type="NCBI Taxonomy" id="1858805"/>
    <lineage>
        <taxon>Eukaryota</taxon>
        <taxon>Fungi</taxon>
        <taxon>Dikarya</taxon>
        <taxon>Basidiomycota</taxon>
        <taxon>Agaricomycotina</taxon>
        <taxon>Dacrymycetes</taxon>
        <taxon>Dacrymycetales</taxon>
        <taxon>Dacrymycetaceae</taxon>
        <taxon>Dacryopinax</taxon>
    </lineage>
</organism>
<dbReference type="GeneID" id="63685373"/>
<dbReference type="OrthoDB" id="2447803at2759"/>
<name>M5G404_DACPD</name>
<evidence type="ECO:0008006" key="3">
    <source>
        <dbReference type="Google" id="ProtNLM"/>
    </source>
</evidence>
<proteinExistence type="predicted"/>
<dbReference type="Gene3D" id="3.80.10.10">
    <property type="entry name" value="Ribonuclease Inhibitor"/>
    <property type="match status" value="1"/>
</dbReference>
<dbReference type="HOGENOM" id="CLU_523756_0_0_1"/>
<evidence type="ECO:0000313" key="1">
    <source>
        <dbReference type="EMBL" id="EJU00572.1"/>
    </source>
</evidence>
<keyword evidence="2" id="KW-1185">Reference proteome</keyword>
<gene>
    <name evidence="1" type="ORF">DACRYDRAFT_117062</name>
</gene>
<sequence length="520" mass="58934">MEPSIFQQNDVLHLICGFVPPRTLPKLARVSRLLHYSVLPYIWKKLDQRTIACLTRGIDLTAQLMSHFKLHASLVQDLTLDFYLQRRFRPSLIIALDEIAEHAPATESVLPNLRRFRICASEASDLTYTHYFLGPSLYQLEVGCSGFNNQITDDGHSEKVVTELLLAIKSRCTNLHTLSFRGMPWLRDLPLVEQLLASLSTVTTYDGDGVVLSPNLLNPLARSTKLEDLKILMRPAQYDVIDPWGDLPLDGVYTDVLPLLENLRDVISPASFPYLRHIELNCDIQVATALLSFLHSTLQTITVVCSNRRGLIAQSDLDSLVDIMTTFATSLHDIDMTIIEPFDPLMRRGMPISWKTFAPFLRCSEIERFRLVYDSSDNFDFSQSSEISRAWRNIESFYLDWDPPARHRTKCVNHTGLHDPRSLSIVDMLQFAFHCPGLRNLLVAWLDASGSLTVPSNLPTVMWPLTLGVGYGQMECAPNVADFLRKVRPNVQLECRASYGPEGPRTAWKKVQELLKATRP</sequence>
<dbReference type="InterPro" id="IPR032675">
    <property type="entry name" value="LRR_dom_sf"/>
</dbReference>
<evidence type="ECO:0000313" key="2">
    <source>
        <dbReference type="Proteomes" id="UP000030653"/>
    </source>
</evidence>
<dbReference type="STRING" id="1858805.M5G404"/>
<dbReference type="RefSeq" id="XP_040627469.1">
    <property type="nucleotide sequence ID" value="XM_040770311.1"/>
</dbReference>
<protein>
    <recommendedName>
        <fullName evidence="3">F-box domain-containing protein</fullName>
    </recommendedName>
</protein>
<dbReference type="EMBL" id="JH795866">
    <property type="protein sequence ID" value="EJU00572.1"/>
    <property type="molecule type" value="Genomic_DNA"/>
</dbReference>